<dbReference type="Pfam" id="PF00250">
    <property type="entry name" value="Forkhead"/>
    <property type="match status" value="1"/>
</dbReference>
<reference evidence="6 7" key="1">
    <citation type="submission" date="2024-10" db="EMBL/GenBank/DDBJ databases">
        <authorList>
            <person name="Kim D."/>
        </authorList>
    </citation>
    <scope>NUCLEOTIDE SEQUENCE [LARGE SCALE GENOMIC DNA]</scope>
    <source>
        <strain evidence="6">BH-2024</strain>
    </source>
</reference>
<gene>
    <name evidence="6" type="ORF">niasHT_006237</name>
</gene>
<feature type="compositionally biased region" description="Low complexity" evidence="4">
    <location>
        <begin position="21"/>
        <end position="43"/>
    </location>
</feature>
<proteinExistence type="predicted"/>
<feature type="compositionally biased region" description="Basic and acidic residues" evidence="4">
    <location>
        <begin position="80"/>
        <end position="101"/>
    </location>
</feature>
<feature type="compositionally biased region" description="Polar residues" evidence="4">
    <location>
        <begin position="717"/>
        <end position="733"/>
    </location>
</feature>
<dbReference type="PROSITE" id="PS00658">
    <property type="entry name" value="FORK_HEAD_2"/>
    <property type="match status" value="1"/>
</dbReference>
<feature type="compositionally biased region" description="Low complexity" evidence="4">
    <location>
        <begin position="790"/>
        <end position="803"/>
    </location>
</feature>
<dbReference type="CDD" id="cd00059">
    <property type="entry name" value="FH_FOX"/>
    <property type="match status" value="1"/>
</dbReference>
<feature type="region of interest" description="Disordered" evidence="4">
    <location>
        <begin position="146"/>
        <end position="183"/>
    </location>
</feature>
<evidence type="ECO:0000256" key="4">
    <source>
        <dbReference type="SAM" id="MobiDB-lite"/>
    </source>
</evidence>
<dbReference type="InterPro" id="IPR030456">
    <property type="entry name" value="TF_fork_head_CS_2"/>
</dbReference>
<feature type="compositionally biased region" description="Low complexity" evidence="4">
    <location>
        <begin position="528"/>
        <end position="547"/>
    </location>
</feature>
<dbReference type="PRINTS" id="PR00053">
    <property type="entry name" value="FORKHEAD"/>
</dbReference>
<dbReference type="AlphaFoldDB" id="A0ABD2M1N9"/>
<dbReference type="PANTHER" id="PTHR11829:SF411">
    <property type="entry name" value="FORKHEAD BOX PROTEIN L2"/>
    <property type="match status" value="1"/>
</dbReference>
<feature type="region of interest" description="Disordered" evidence="4">
    <location>
        <begin position="773"/>
        <end position="821"/>
    </location>
</feature>
<feature type="compositionally biased region" description="Polar residues" evidence="4">
    <location>
        <begin position="340"/>
        <end position="349"/>
    </location>
</feature>
<comment type="caution">
    <text evidence="6">The sequence shown here is derived from an EMBL/GenBank/DDBJ whole genome shotgun (WGS) entry which is preliminary data.</text>
</comment>
<accession>A0ABD2M1N9</accession>
<dbReference type="SUPFAM" id="SSF46785">
    <property type="entry name" value="Winged helix' DNA-binding domain"/>
    <property type="match status" value="1"/>
</dbReference>
<evidence type="ECO:0000259" key="5">
    <source>
        <dbReference type="PROSITE" id="PS50039"/>
    </source>
</evidence>
<keyword evidence="7" id="KW-1185">Reference proteome</keyword>
<feature type="compositionally biased region" description="Low complexity" evidence="4">
    <location>
        <begin position="704"/>
        <end position="716"/>
    </location>
</feature>
<protein>
    <recommendedName>
        <fullName evidence="5">Fork-head domain-containing protein</fullName>
    </recommendedName>
</protein>
<feature type="region of interest" description="Disordered" evidence="4">
    <location>
        <begin position="383"/>
        <end position="415"/>
    </location>
</feature>
<feature type="region of interest" description="Disordered" evidence="4">
    <location>
        <begin position="704"/>
        <end position="745"/>
    </location>
</feature>
<dbReference type="InterPro" id="IPR050211">
    <property type="entry name" value="FOX_domain-containing"/>
</dbReference>
<organism evidence="6 7">
    <name type="scientific">Heterodera trifolii</name>
    <dbReference type="NCBI Taxonomy" id="157864"/>
    <lineage>
        <taxon>Eukaryota</taxon>
        <taxon>Metazoa</taxon>
        <taxon>Ecdysozoa</taxon>
        <taxon>Nematoda</taxon>
        <taxon>Chromadorea</taxon>
        <taxon>Rhabditida</taxon>
        <taxon>Tylenchina</taxon>
        <taxon>Tylenchomorpha</taxon>
        <taxon>Tylenchoidea</taxon>
        <taxon>Heteroderidae</taxon>
        <taxon>Heteroderinae</taxon>
        <taxon>Heterodera</taxon>
    </lineage>
</organism>
<name>A0ABD2M1N9_9BILA</name>
<dbReference type="EMBL" id="JBICBT010000188">
    <property type="protein sequence ID" value="KAL3121425.1"/>
    <property type="molecule type" value="Genomic_DNA"/>
</dbReference>
<feature type="compositionally biased region" description="Polar residues" evidence="4">
    <location>
        <begin position="773"/>
        <end position="785"/>
    </location>
</feature>
<dbReference type="InterPro" id="IPR001766">
    <property type="entry name" value="Fork_head_dom"/>
</dbReference>
<sequence length="821" mass="88624">MESAGETILSVPPLLHLLAIQQQQKQKQQQNNGNNADTNNATNEMTLSSSDGNFCIAEQQMQIGTNGSESAEESGASDGENGRGEKRREEEEEKQQGKLEIIEESATPPPLFRQQTLQFAEEMMDMKMESPRDLHIQIPPFNAFNGHGTPSMAQSAASTPTEQQTNKPLPVIKPPGDEKEERPSLSYKDLIIEAIESSPERRLKLSEIYQVIKYLHPYYQRRSDQWGWQNSIRHNLSLHDCFVKLPLKQTSANGVVGHFWTVVTRGPDEKPLGPTRRRTRGSGKAKKGTMASMAFNGSQNGGTAANTPSGIKHGTIKGLKGRQSVSSDSGVMSDEGGACSHSNSPTEMGTRSVPLLHANAEAVAPARAAQFSANLFQFPRPTAQTPTQQIAQHHHRVQAVHSPAPTPAGHGHAQSQLSPLELVLQMQHQHNQQQQLQQHQQQHLHPFASLQQFSPIPKSASVAAGVADEVNSAPAAASTPTLIMPNDAIGGAAANNNAFLPCELQQLLAIAALTQQHHQPQQPMVAVSAANGTSPNNSSNNNNLPSFHSPPPPAAPDHNTMTLLQLLNTAGTSSGTPPSDGGLGLLSNLANQLAPAVSPAPPQHSNNVAVGHNLLASAAAAATAELQRLHMIQLYAQQQQQQLQQQLAALLEQQQQQQQLHFQQREMVNPAATALSDVLSVAAGCHDQSALVAQLLLSRLMHSPTATSTSSSSNGSYEQQMNNNNGQPKNGDSSPAPPQNNGNNAMGQAQHLMELQRAALLLDQQQQYQASTNSQRTVELSSNAREVQAVSVDDQQHHQQQQSLDMDAKQEMDQQQELTVV</sequence>
<feature type="domain" description="Fork-head" evidence="5">
    <location>
        <begin position="182"/>
        <end position="280"/>
    </location>
</feature>
<feature type="region of interest" description="Disordered" evidence="4">
    <location>
        <begin position="267"/>
        <end position="350"/>
    </location>
</feature>
<dbReference type="InterPro" id="IPR036388">
    <property type="entry name" value="WH-like_DNA-bd_sf"/>
</dbReference>
<dbReference type="Gene3D" id="1.10.10.10">
    <property type="entry name" value="Winged helix-like DNA-binding domain superfamily/Winged helix DNA-binding domain"/>
    <property type="match status" value="1"/>
</dbReference>
<feature type="compositionally biased region" description="Polar residues" evidence="4">
    <location>
        <begin position="151"/>
        <end position="167"/>
    </location>
</feature>
<dbReference type="PROSITE" id="PS50039">
    <property type="entry name" value="FORK_HEAD_3"/>
    <property type="match status" value="1"/>
</dbReference>
<feature type="compositionally biased region" description="Low complexity" evidence="4">
    <location>
        <begin position="66"/>
        <end position="79"/>
    </location>
</feature>
<dbReference type="InterPro" id="IPR036390">
    <property type="entry name" value="WH_DNA-bd_sf"/>
</dbReference>
<comment type="subcellular location">
    <subcellularLocation>
        <location evidence="3">Nucleus</location>
    </subcellularLocation>
</comment>
<evidence type="ECO:0000313" key="7">
    <source>
        <dbReference type="Proteomes" id="UP001620626"/>
    </source>
</evidence>
<dbReference type="GO" id="GO:0003677">
    <property type="term" value="F:DNA binding"/>
    <property type="evidence" value="ECO:0007669"/>
    <property type="project" value="UniProtKB-UniRule"/>
</dbReference>
<keyword evidence="2 3" id="KW-0539">Nucleus</keyword>
<evidence type="ECO:0000313" key="6">
    <source>
        <dbReference type="EMBL" id="KAL3121425.1"/>
    </source>
</evidence>
<feature type="DNA-binding region" description="Fork-head" evidence="3">
    <location>
        <begin position="182"/>
        <end position="280"/>
    </location>
</feature>
<dbReference type="GO" id="GO:0005634">
    <property type="term" value="C:nucleus"/>
    <property type="evidence" value="ECO:0007669"/>
    <property type="project" value="UniProtKB-SubCell"/>
</dbReference>
<feature type="compositionally biased region" description="Basic residues" evidence="4">
    <location>
        <begin position="275"/>
        <end position="287"/>
    </location>
</feature>
<feature type="region of interest" description="Disordered" evidence="4">
    <location>
        <begin position="20"/>
        <end position="104"/>
    </location>
</feature>
<dbReference type="Proteomes" id="UP001620626">
    <property type="component" value="Unassembled WGS sequence"/>
</dbReference>
<dbReference type="PANTHER" id="PTHR11829">
    <property type="entry name" value="FORKHEAD BOX PROTEIN"/>
    <property type="match status" value="1"/>
</dbReference>
<evidence type="ECO:0000256" key="2">
    <source>
        <dbReference type="ARBA" id="ARBA00023242"/>
    </source>
</evidence>
<feature type="compositionally biased region" description="Polar residues" evidence="4">
    <location>
        <begin position="295"/>
        <end position="309"/>
    </location>
</feature>
<dbReference type="SMART" id="SM00339">
    <property type="entry name" value="FH"/>
    <property type="match status" value="1"/>
</dbReference>
<evidence type="ECO:0000256" key="3">
    <source>
        <dbReference type="PROSITE-ProRule" id="PRU00089"/>
    </source>
</evidence>
<keyword evidence="1 3" id="KW-0238">DNA-binding</keyword>
<evidence type="ECO:0000256" key="1">
    <source>
        <dbReference type="ARBA" id="ARBA00023125"/>
    </source>
</evidence>
<feature type="region of interest" description="Disordered" evidence="4">
    <location>
        <begin position="521"/>
        <end position="559"/>
    </location>
</feature>